<organism evidence="1">
    <name type="scientific">Arundo donax</name>
    <name type="common">Giant reed</name>
    <name type="synonym">Donax arundinaceus</name>
    <dbReference type="NCBI Taxonomy" id="35708"/>
    <lineage>
        <taxon>Eukaryota</taxon>
        <taxon>Viridiplantae</taxon>
        <taxon>Streptophyta</taxon>
        <taxon>Embryophyta</taxon>
        <taxon>Tracheophyta</taxon>
        <taxon>Spermatophyta</taxon>
        <taxon>Magnoliopsida</taxon>
        <taxon>Liliopsida</taxon>
        <taxon>Poales</taxon>
        <taxon>Poaceae</taxon>
        <taxon>PACMAD clade</taxon>
        <taxon>Arundinoideae</taxon>
        <taxon>Arundineae</taxon>
        <taxon>Arundo</taxon>
    </lineage>
</organism>
<protein>
    <submittedName>
        <fullName evidence="1">Uncharacterized protein</fullName>
    </submittedName>
</protein>
<accession>A0A0A9C3B5</accession>
<name>A0A0A9C3B5_ARUDO</name>
<sequence length="13" mass="1502">MAQEPGSVRQRWG</sequence>
<reference evidence="1" key="2">
    <citation type="journal article" date="2015" name="Data Brief">
        <title>Shoot transcriptome of the giant reed, Arundo donax.</title>
        <authorList>
            <person name="Barrero R.A."/>
            <person name="Guerrero F.D."/>
            <person name="Moolhuijzen P."/>
            <person name="Goolsby J.A."/>
            <person name="Tidwell J."/>
            <person name="Bellgard S.E."/>
            <person name="Bellgard M.I."/>
        </authorList>
    </citation>
    <scope>NUCLEOTIDE SEQUENCE</scope>
    <source>
        <tissue evidence="1">Shoot tissue taken approximately 20 cm above the soil surface</tissue>
    </source>
</reference>
<reference evidence="1" key="1">
    <citation type="submission" date="2014-09" db="EMBL/GenBank/DDBJ databases">
        <authorList>
            <person name="Magalhaes I.L.F."/>
            <person name="Oliveira U."/>
            <person name="Santos F.R."/>
            <person name="Vidigal T.H.D.A."/>
            <person name="Brescovit A.D."/>
            <person name="Santos A.J."/>
        </authorList>
    </citation>
    <scope>NUCLEOTIDE SEQUENCE</scope>
    <source>
        <tissue evidence="1">Shoot tissue taken approximately 20 cm above the soil surface</tissue>
    </source>
</reference>
<evidence type="ECO:0000313" key="1">
    <source>
        <dbReference type="EMBL" id="JAD70779.1"/>
    </source>
</evidence>
<dbReference type="EMBL" id="GBRH01227116">
    <property type="protein sequence ID" value="JAD70779.1"/>
    <property type="molecule type" value="Transcribed_RNA"/>
</dbReference>
<proteinExistence type="predicted"/>